<evidence type="ECO:0000313" key="6">
    <source>
        <dbReference type="Proteomes" id="UP001501747"/>
    </source>
</evidence>
<comment type="caution">
    <text evidence="5">The sequence shown here is derived from an EMBL/GenBank/DDBJ whole genome shotgun (WGS) entry which is preliminary data.</text>
</comment>
<dbReference type="SUPFAM" id="SSF53335">
    <property type="entry name" value="S-adenosyl-L-methionine-dependent methyltransferases"/>
    <property type="match status" value="1"/>
</dbReference>
<evidence type="ECO:0000256" key="3">
    <source>
        <dbReference type="ARBA" id="ARBA00022691"/>
    </source>
</evidence>
<keyword evidence="6" id="KW-1185">Reference proteome</keyword>
<dbReference type="EMBL" id="BAABAL010000014">
    <property type="protein sequence ID" value="GAA4012257.1"/>
    <property type="molecule type" value="Genomic_DNA"/>
</dbReference>
<evidence type="ECO:0000256" key="1">
    <source>
        <dbReference type="ARBA" id="ARBA00022603"/>
    </source>
</evidence>
<dbReference type="Proteomes" id="UP001501747">
    <property type="component" value="Unassembled WGS sequence"/>
</dbReference>
<keyword evidence="2" id="KW-0808">Transferase</keyword>
<dbReference type="CDD" id="cd02440">
    <property type="entry name" value="AdoMet_MTases"/>
    <property type="match status" value="1"/>
</dbReference>
<dbReference type="SMART" id="SM00650">
    <property type="entry name" value="rADc"/>
    <property type="match status" value="1"/>
</dbReference>
<evidence type="ECO:0000256" key="2">
    <source>
        <dbReference type="ARBA" id="ARBA00022679"/>
    </source>
</evidence>
<name>A0ABP7SJ78_9PSEU</name>
<gene>
    <name evidence="5" type="ORF">GCM10022247_38550</name>
</gene>
<dbReference type="InterPro" id="IPR020598">
    <property type="entry name" value="rRNA_Ade_methylase_Trfase_N"/>
</dbReference>
<proteinExistence type="predicted"/>
<dbReference type="RefSeq" id="WP_344876674.1">
    <property type="nucleotide sequence ID" value="NZ_BAABAL010000014.1"/>
</dbReference>
<dbReference type="InterPro" id="IPR029063">
    <property type="entry name" value="SAM-dependent_MTases_sf"/>
</dbReference>
<dbReference type="InterPro" id="IPR041698">
    <property type="entry name" value="Methyltransf_25"/>
</dbReference>
<evidence type="ECO:0000259" key="4">
    <source>
        <dbReference type="SMART" id="SM00650"/>
    </source>
</evidence>
<protein>
    <submittedName>
        <fullName evidence="5">rRNA adenine N-6-methyltransferase family protein</fullName>
    </submittedName>
</protein>
<sequence>MSRSWEFVPFVLGSLRRPVSTGAFVPSTRRCAAALLDGIGAEATDTVVELGAGTGAITRALDAALPVSSRLIAVEINDGFAARLRRTAPPRVEVVCDSAVELPRILDERQVERVDAVVSALPWTVMRPEDQRAVLMAVAKVLQPEGSFATLLSVHRARTDSGREFASLLADTFGEVRRSRTIWANLPPVTAFHCTRR</sequence>
<dbReference type="Pfam" id="PF13649">
    <property type="entry name" value="Methyltransf_25"/>
    <property type="match status" value="1"/>
</dbReference>
<feature type="domain" description="Ribosomal RNA adenine methylase transferase N-terminal" evidence="4">
    <location>
        <begin position="31"/>
        <end position="160"/>
    </location>
</feature>
<dbReference type="Gene3D" id="3.40.50.150">
    <property type="entry name" value="Vaccinia Virus protein VP39"/>
    <property type="match status" value="1"/>
</dbReference>
<keyword evidence="1" id="KW-0489">Methyltransferase</keyword>
<keyword evidence="3" id="KW-0949">S-adenosyl-L-methionine</keyword>
<reference evidence="6" key="1">
    <citation type="journal article" date="2019" name="Int. J. Syst. Evol. Microbiol.">
        <title>The Global Catalogue of Microorganisms (GCM) 10K type strain sequencing project: providing services to taxonomists for standard genome sequencing and annotation.</title>
        <authorList>
            <consortium name="The Broad Institute Genomics Platform"/>
            <consortium name="The Broad Institute Genome Sequencing Center for Infectious Disease"/>
            <person name="Wu L."/>
            <person name="Ma J."/>
        </authorList>
    </citation>
    <scope>NUCLEOTIDE SEQUENCE [LARGE SCALE GENOMIC DNA]</scope>
    <source>
        <strain evidence="6">JCM 17342</strain>
    </source>
</reference>
<accession>A0ABP7SJ78</accession>
<organism evidence="5 6">
    <name type="scientific">Allokutzneria multivorans</name>
    <dbReference type="NCBI Taxonomy" id="1142134"/>
    <lineage>
        <taxon>Bacteria</taxon>
        <taxon>Bacillati</taxon>
        <taxon>Actinomycetota</taxon>
        <taxon>Actinomycetes</taxon>
        <taxon>Pseudonocardiales</taxon>
        <taxon>Pseudonocardiaceae</taxon>
        <taxon>Allokutzneria</taxon>
    </lineage>
</organism>
<evidence type="ECO:0000313" key="5">
    <source>
        <dbReference type="EMBL" id="GAA4012257.1"/>
    </source>
</evidence>